<dbReference type="Proteomes" id="UP000664369">
    <property type="component" value="Unassembled WGS sequence"/>
</dbReference>
<evidence type="ECO:0000313" key="1">
    <source>
        <dbReference type="EMBL" id="MBO2009375.1"/>
    </source>
</evidence>
<name>A0ABS3QDR5_9BACT</name>
<accession>A0ABS3QDR5</accession>
<proteinExistence type="predicted"/>
<dbReference type="EMBL" id="JAGETZ010000004">
    <property type="protein sequence ID" value="MBO2009375.1"/>
    <property type="molecule type" value="Genomic_DNA"/>
</dbReference>
<reference evidence="1 2" key="1">
    <citation type="submission" date="2021-03" db="EMBL/GenBank/DDBJ databases">
        <authorList>
            <person name="Kim M.K."/>
        </authorList>
    </citation>
    <scope>NUCLEOTIDE SEQUENCE [LARGE SCALE GENOMIC DNA]</scope>
    <source>
        <strain evidence="1 2">BT442</strain>
    </source>
</reference>
<sequence length="79" mass="8539">MYPGQVSAYFVGREILQQILNQPGCMGIRFYYGINSGVPQLVAVGADSKENDLLGDGFIVADDFPADPPHASQHNILNS</sequence>
<organism evidence="1 2">
    <name type="scientific">Hymenobacter negativus</name>
    <dbReference type="NCBI Taxonomy" id="2795026"/>
    <lineage>
        <taxon>Bacteria</taxon>
        <taxon>Pseudomonadati</taxon>
        <taxon>Bacteroidota</taxon>
        <taxon>Cytophagia</taxon>
        <taxon>Cytophagales</taxon>
        <taxon>Hymenobacteraceae</taxon>
        <taxon>Hymenobacter</taxon>
    </lineage>
</organism>
<protein>
    <submittedName>
        <fullName evidence="1">Uncharacterized protein</fullName>
    </submittedName>
</protein>
<keyword evidence="2" id="KW-1185">Reference proteome</keyword>
<gene>
    <name evidence="1" type="ORF">J4E00_09960</name>
</gene>
<comment type="caution">
    <text evidence="1">The sequence shown here is derived from an EMBL/GenBank/DDBJ whole genome shotgun (WGS) entry which is preliminary data.</text>
</comment>
<evidence type="ECO:0000313" key="2">
    <source>
        <dbReference type="Proteomes" id="UP000664369"/>
    </source>
</evidence>